<dbReference type="Proteomes" id="UP000634136">
    <property type="component" value="Unassembled WGS sequence"/>
</dbReference>
<dbReference type="PROSITE" id="PS51471">
    <property type="entry name" value="FE2OG_OXY"/>
    <property type="match status" value="1"/>
</dbReference>
<keyword evidence="5" id="KW-0560">Oxidoreductase</keyword>
<evidence type="ECO:0000256" key="1">
    <source>
        <dbReference type="ARBA" id="ARBA00008056"/>
    </source>
</evidence>
<evidence type="ECO:0000256" key="5">
    <source>
        <dbReference type="RuleBase" id="RU003682"/>
    </source>
</evidence>
<dbReference type="AlphaFoldDB" id="A0A834TA87"/>
<dbReference type="GO" id="GO:0031418">
    <property type="term" value="F:L-ascorbic acid binding"/>
    <property type="evidence" value="ECO:0007669"/>
    <property type="project" value="UniProtKB-KW"/>
</dbReference>
<dbReference type="Pfam" id="PF14226">
    <property type="entry name" value="DIOX_N"/>
    <property type="match status" value="1"/>
</dbReference>
<keyword evidence="8" id="KW-1185">Reference proteome</keyword>
<sequence length="304" mass="34672">MEKLVSKWFNLRPVPQDYIYPPEERPGNNVPIGEGIPVIDLSEAEQGDRTLTIHKILKAAQDFGFFQVINHGVSENLMDETMSVLKDFFQLPDEDKQKFFTDDFSKSCVYYTSSINYAIEKIHLWRDFLKHPCHPLDKWQHVWPENPPKYRECVGACSVQVKKLASRILELIGEGLGLESGYLNDELSAHDVYGLQVLNKDDVWIGVEPIPHAFVVNIGSILQVISNNKLRSSEHRVVTNSSDARTSAAFFLSALEESMIEPAKALIDELHPALYKPFINKDFVTHFLASNNYYSEEITKPFKA</sequence>
<dbReference type="GO" id="GO:0016491">
    <property type="term" value="F:oxidoreductase activity"/>
    <property type="evidence" value="ECO:0007669"/>
    <property type="project" value="UniProtKB-KW"/>
</dbReference>
<dbReference type="InterPro" id="IPR005123">
    <property type="entry name" value="Oxoglu/Fe-dep_dioxygenase_dom"/>
</dbReference>
<dbReference type="Pfam" id="PF03171">
    <property type="entry name" value="2OG-FeII_Oxy"/>
    <property type="match status" value="1"/>
</dbReference>
<evidence type="ECO:0000256" key="3">
    <source>
        <dbReference type="ARBA" id="ARBA00022896"/>
    </source>
</evidence>
<evidence type="ECO:0000313" key="8">
    <source>
        <dbReference type="Proteomes" id="UP000634136"/>
    </source>
</evidence>
<comment type="caution">
    <text evidence="7">The sequence shown here is derived from an EMBL/GenBank/DDBJ whole genome shotgun (WGS) entry which is preliminary data.</text>
</comment>
<evidence type="ECO:0000256" key="2">
    <source>
        <dbReference type="ARBA" id="ARBA00022723"/>
    </source>
</evidence>
<dbReference type="SUPFAM" id="SSF51197">
    <property type="entry name" value="Clavaminate synthase-like"/>
    <property type="match status" value="1"/>
</dbReference>
<keyword evidence="4 5" id="KW-0408">Iron</keyword>
<comment type="similarity">
    <text evidence="1 5">Belongs to the iron/ascorbate-dependent oxidoreductase family.</text>
</comment>
<dbReference type="GO" id="GO:0046872">
    <property type="term" value="F:metal ion binding"/>
    <property type="evidence" value="ECO:0007669"/>
    <property type="project" value="UniProtKB-KW"/>
</dbReference>
<reference evidence="7" key="1">
    <citation type="submission" date="2020-09" db="EMBL/GenBank/DDBJ databases">
        <title>Genome-Enabled Discovery of Anthraquinone Biosynthesis in Senna tora.</title>
        <authorList>
            <person name="Kang S.-H."/>
            <person name="Pandey R.P."/>
            <person name="Lee C.-M."/>
            <person name="Sim J.-S."/>
            <person name="Jeong J.-T."/>
            <person name="Choi B.-S."/>
            <person name="Jung M."/>
            <person name="Ginzburg D."/>
            <person name="Zhao K."/>
            <person name="Won S.Y."/>
            <person name="Oh T.-J."/>
            <person name="Yu Y."/>
            <person name="Kim N.-H."/>
            <person name="Lee O.R."/>
            <person name="Lee T.-H."/>
            <person name="Bashyal P."/>
            <person name="Kim T.-S."/>
            <person name="Lee W.-H."/>
            <person name="Kawkins C."/>
            <person name="Kim C.-K."/>
            <person name="Kim J.S."/>
            <person name="Ahn B.O."/>
            <person name="Rhee S.Y."/>
            <person name="Sohng J.K."/>
        </authorList>
    </citation>
    <scope>NUCLEOTIDE SEQUENCE</scope>
    <source>
        <tissue evidence="7">Leaf</tissue>
    </source>
</reference>
<evidence type="ECO:0000259" key="6">
    <source>
        <dbReference type="PROSITE" id="PS51471"/>
    </source>
</evidence>
<dbReference type="InterPro" id="IPR044861">
    <property type="entry name" value="IPNS-like_FE2OG_OXY"/>
</dbReference>
<dbReference type="Gene3D" id="2.60.120.330">
    <property type="entry name" value="B-lactam Antibiotic, Isopenicillin N Synthase, Chain"/>
    <property type="match status" value="2"/>
</dbReference>
<evidence type="ECO:0000313" key="7">
    <source>
        <dbReference type="EMBL" id="KAF7818413.1"/>
    </source>
</evidence>
<proteinExistence type="inferred from homology"/>
<protein>
    <submittedName>
        <fullName evidence="7">Protein DOWNY MILDEW RESISTANCE 6-like</fullName>
    </submittedName>
</protein>
<name>A0A834TA87_9FABA</name>
<feature type="domain" description="Fe2OG dioxygenase" evidence="6">
    <location>
        <begin position="114"/>
        <end position="254"/>
    </location>
</feature>
<dbReference type="InterPro" id="IPR027443">
    <property type="entry name" value="IPNS-like_sf"/>
</dbReference>
<organism evidence="7 8">
    <name type="scientific">Senna tora</name>
    <dbReference type="NCBI Taxonomy" id="362788"/>
    <lineage>
        <taxon>Eukaryota</taxon>
        <taxon>Viridiplantae</taxon>
        <taxon>Streptophyta</taxon>
        <taxon>Embryophyta</taxon>
        <taxon>Tracheophyta</taxon>
        <taxon>Spermatophyta</taxon>
        <taxon>Magnoliopsida</taxon>
        <taxon>eudicotyledons</taxon>
        <taxon>Gunneridae</taxon>
        <taxon>Pentapetalae</taxon>
        <taxon>rosids</taxon>
        <taxon>fabids</taxon>
        <taxon>Fabales</taxon>
        <taxon>Fabaceae</taxon>
        <taxon>Caesalpinioideae</taxon>
        <taxon>Cassia clade</taxon>
        <taxon>Senna</taxon>
    </lineage>
</organism>
<dbReference type="OrthoDB" id="406156at2759"/>
<dbReference type="PANTHER" id="PTHR47991">
    <property type="entry name" value="OXOGLUTARATE/IRON-DEPENDENT DIOXYGENASE"/>
    <property type="match status" value="1"/>
</dbReference>
<accession>A0A834TA87</accession>
<gene>
    <name evidence="7" type="ORF">G2W53_023868</name>
</gene>
<keyword evidence="3" id="KW-0847">Vitamin C</keyword>
<dbReference type="InterPro" id="IPR050295">
    <property type="entry name" value="Plant_2OG-oxidoreductases"/>
</dbReference>
<dbReference type="InterPro" id="IPR026992">
    <property type="entry name" value="DIOX_N"/>
</dbReference>
<evidence type="ECO:0000256" key="4">
    <source>
        <dbReference type="ARBA" id="ARBA00023004"/>
    </source>
</evidence>
<dbReference type="EMBL" id="JAAIUW010000008">
    <property type="protein sequence ID" value="KAF7818413.1"/>
    <property type="molecule type" value="Genomic_DNA"/>
</dbReference>
<keyword evidence="2 5" id="KW-0479">Metal-binding</keyword>